<evidence type="ECO:0000313" key="6">
    <source>
        <dbReference type="Proteomes" id="UP000201826"/>
    </source>
</evidence>
<accession>A0A142F2E0</accession>
<reference evidence="6" key="1">
    <citation type="submission" date="2016-02" db="EMBL/GenBank/DDBJ databases">
        <authorList>
            <person name="Isern S."/>
            <person name="Barcellona C.M."/>
            <person name="Dozier K.D."/>
            <person name="Faust J.M."/>
            <person name="Fedrick A.J."/>
            <person name="Gagliardi L.E."/>
            <person name="Gatt S.M."/>
            <person name="Gleason P.S."/>
            <person name="Gomez E.A."/>
            <person name="Hoffman A.M."/>
            <person name="Jenkins M."/>
            <person name="Jones M.J."/>
            <person name="Lang J.F."/>
            <person name="Lequay S.M."/>
            <person name="Mars P.J."/>
            <person name="Mtchedlidze N."/>
            <person name="Osking Z.B."/>
            <person name="Paul L.M."/>
            <person name="Pica A.N."/>
            <person name="Robison M.D."/>
            <person name="Rodriguez D."/>
            <person name="Rosales K.A."/>
            <person name="Saravis L.E."/>
            <person name="Sisson B.M."/>
            <person name="Tan A.L."/>
            <person name="Voltaire R."/>
            <person name="Michael S.F."/>
            <person name="Warner M.H."/>
            <person name="Bradley K.W."/>
            <person name="Asai D.J."/>
            <person name="Bowman C.A."/>
            <person name="Russell D.A."/>
            <person name="Pope W.H."/>
            <person name="Jacobs-Sera D."/>
            <person name="Hendrix R.W."/>
            <person name="Hatfull G.F."/>
        </authorList>
    </citation>
    <scope>NUCLEOTIDE SEQUENCE [LARGE SCALE GENOMIC DNA]</scope>
</reference>
<feature type="region of interest" description="Disordered" evidence="4">
    <location>
        <begin position="379"/>
        <end position="448"/>
    </location>
</feature>
<keyword evidence="6" id="KW-1185">Reference proteome</keyword>
<dbReference type="RefSeq" id="YP_009303159.1">
    <property type="nucleotide sequence ID" value="NC_031253.1"/>
</dbReference>
<evidence type="ECO:0000256" key="1">
    <source>
        <dbReference type="ARBA" id="ARBA00022950"/>
    </source>
</evidence>
<dbReference type="GeneID" id="29125732"/>
<dbReference type="InterPro" id="IPR006427">
    <property type="entry name" value="Portal_HK97"/>
</dbReference>
<keyword evidence="1" id="KW-1188">Viral release from host cell</keyword>
<name>A0A142F2E0_9CAUD</name>
<keyword evidence="3" id="KW-0231">Viral genome packaging</keyword>
<keyword evidence="2" id="KW-1162">Viral penetration into host cytoplasm</keyword>
<feature type="compositionally biased region" description="Acidic residues" evidence="4">
    <location>
        <begin position="411"/>
        <end position="448"/>
    </location>
</feature>
<dbReference type="Proteomes" id="UP000201826">
    <property type="component" value="Segment"/>
</dbReference>
<evidence type="ECO:0000256" key="2">
    <source>
        <dbReference type="ARBA" id="ARBA00023009"/>
    </source>
</evidence>
<dbReference type="EMBL" id="KU728633">
    <property type="protein sequence ID" value="AMQ66947.1"/>
    <property type="molecule type" value="Genomic_DNA"/>
</dbReference>
<keyword evidence="2" id="KW-1160">Virus entry into host cell</keyword>
<keyword evidence="1" id="KW-0118">Viral capsid assembly</keyword>
<proteinExistence type="predicted"/>
<dbReference type="Gene3D" id="1.20.1270.210">
    <property type="match status" value="1"/>
</dbReference>
<sequence>MSLLTRLFGDGDDFEQRLSFSNTRIPSPAEDSIMWGASPKSNNAMSSAAFYACVTLLADVISQLPVGAYVKGTKGGRKQVDSELLDPDRSPYPETTWFEWVWMLMESAAITGNAFSYVTKRDGTPTAKHEEGLPTALMPVHPDVLSVKFEERLDKVKWPEPVWRVGGQKVNYDDLVHVKRYPIAGQPLSMSPIQKAAQSIGLSLAAEKYGYNYFKDSANPSSVLETDQTLDAEQVKGVMQRWISSHGGKRRPAVLSGGFKWRPIAIAPNEAQFLETRQFQRSEVAMWFRIPPHMIGDTTKSTSWGTGIEQQSIGFVKFTLGPWLVCIEQMLSTCLPKGQFAKFNIDALLRGDVKSRWEAYRIGRDSGVYSVNEIREKEDLEPVGPEGDIRLQPMNFVPLGTDPADLKDQPAEDNPDDDSSAPTDDPDNPDNDPDSPSDDEDEDDQEDD</sequence>
<dbReference type="KEGG" id="vg:29125732"/>
<evidence type="ECO:0000256" key="3">
    <source>
        <dbReference type="ARBA" id="ARBA00023219"/>
    </source>
</evidence>
<dbReference type="Pfam" id="PF04860">
    <property type="entry name" value="Phage_portal"/>
    <property type="match status" value="1"/>
</dbReference>
<evidence type="ECO:0000313" key="5">
    <source>
        <dbReference type="EMBL" id="AMQ66947.1"/>
    </source>
</evidence>
<dbReference type="OrthoDB" id="3659at10239"/>
<evidence type="ECO:0000256" key="4">
    <source>
        <dbReference type="SAM" id="MobiDB-lite"/>
    </source>
</evidence>
<keyword evidence="2" id="KW-1171">Viral genome ejection through host cell envelope</keyword>
<dbReference type="Gene3D" id="3.30.1120.70">
    <property type="match status" value="1"/>
</dbReference>
<organism evidence="5 6">
    <name type="scientific">Mycobacterium phage Bipper</name>
    <dbReference type="NCBI Taxonomy" id="1805457"/>
    <lineage>
        <taxon>Viruses</taxon>
        <taxon>Duplodnaviria</taxon>
        <taxon>Heunggongvirae</taxon>
        <taxon>Uroviricota</taxon>
        <taxon>Caudoviricetes</taxon>
        <taxon>Bippervirus</taxon>
        <taxon>Bippervirus bipper</taxon>
    </lineage>
</organism>
<dbReference type="Gene3D" id="3.40.140.120">
    <property type="match status" value="1"/>
</dbReference>
<gene>
    <name evidence="5" type="primary">11</name>
    <name evidence="5" type="ORF">SEA_BIPPER_11</name>
</gene>
<protein>
    <submittedName>
        <fullName evidence="5">Portal protein</fullName>
    </submittedName>
</protein>
<dbReference type="NCBIfam" id="TIGR01537">
    <property type="entry name" value="portal_HK97"/>
    <property type="match status" value="1"/>
</dbReference>
<dbReference type="InterPro" id="IPR006944">
    <property type="entry name" value="Phage/GTA_portal"/>
</dbReference>